<dbReference type="InterPro" id="IPR036101">
    <property type="entry name" value="CarD-like/TRCF_RID_sf"/>
</dbReference>
<evidence type="ECO:0000313" key="2">
    <source>
        <dbReference type="EMBL" id="SMO40737.1"/>
    </source>
</evidence>
<proteinExistence type="predicted"/>
<evidence type="ECO:0000259" key="1">
    <source>
        <dbReference type="SMART" id="SM01058"/>
    </source>
</evidence>
<feature type="domain" description="CarD-like/TRCF RNAP-interacting" evidence="1">
    <location>
        <begin position="1"/>
        <end position="111"/>
    </location>
</feature>
<dbReference type="Gene3D" id="2.40.10.170">
    <property type="match status" value="1"/>
</dbReference>
<dbReference type="SUPFAM" id="SSF141259">
    <property type="entry name" value="CarD-like"/>
    <property type="match status" value="1"/>
</dbReference>
<dbReference type="InterPro" id="IPR003711">
    <property type="entry name" value="CarD-like/TRCF_RID"/>
</dbReference>
<dbReference type="OrthoDB" id="9786074at2"/>
<reference evidence="2 3" key="1">
    <citation type="submission" date="2017-05" db="EMBL/GenBank/DDBJ databases">
        <authorList>
            <person name="Varghese N."/>
            <person name="Submissions S."/>
        </authorList>
    </citation>
    <scope>NUCLEOTIDE SEQUENCE [LARGE SCALE GENOMIC DNA]</scope>
    <source>
        <strain evidence="2 3">DSM 45474</strain>
    </source>
</reference>
<dbReference type="InterPro" id="IPR048792">
    <property type="entry name" value="CarD_C"/>
</dbReference>
<dbReference type="AlphaFoldDB" id="A0A521B0Y9"/>
<dbReference type="Gene3D" id="1.20.58.1290">
    <property type="entry name" value="CarD-like, C-terminal domain"/>
    <property type="match status" value="1"/>
</dbReference>
<dbReference type="Proteomes" id="UP000315636">
    <property type="component" value="Unassembled WGS sequence"/>
</dbReference>
<dbReference type="InterPro" id="IPR042215">
    <property type="entry name" value="CarD-like_C"/>
</dbReference>
<dbReference type="Pfam" id="PF02559">
    <property type="entry name" value="CarD_TRCF_RID"/>
    <property type="match status" value="1"/>
</dbReference>
<keyword evidence="3" id="KW-1185">Reference proteome</keyword>
<dbReference type="GO" id="GO:0009303">
    <property type="term" value="P:rRNA transcription"/>
    <property type="evidence" value="ECO:0007669"/>
    <property type="project" value="TreeGrafter"/>
</dbReference>
<gene>
    <name evidence="2" type="ORF">SAMN06264849_101460</name>
</gene>
<dbReference type="EMBL" id="FXTI01000001">
    <property type="protein sequence ID" value="SMO40737.1"/>
    <property type="molecule type" value="Genomic_DNA"/>
</dbReference>
<name>A0A521B0Y9_9BACL</name>
<sequence>MFQAGEKIVYPLFGAGVIQSIDEKEILGKKQLYYILKMSIGNMEIMIPLDKMELLGIRKVVDTNTMEDVLFLINEGEVDASVAWNQRYRANMEKMKTGDIFKGTEVIRDLTQINRQRTLGAGEKKMLDDAMQILASELALVKDIGEEKASDLLNQVICTKV</sequence>
<evidence type="ECO:0000313" key="3">
    <source>
        <dbReference type="Proteomes" id="UP000315636"/>
    </source>
</evidence>
<dbReference type="PANTHER" id="PTHR38447">
    <property type="entry name" value="TRANSCRIPTION FACTOR YDEB-RELATED"/>
    <property type="match status" value="1"/>
</dbReference>
<dbReference type="InterPro" id="IPR052531">
    <property type="entry name" value="CarD-like_regulator"/>
</dbReference>
<dbReference type="RefSeq" id="WP_142504136.1">
    <property type="nucleotide sequence ID" value="NZ_FXTI01000001.1"/>
</dbReference>
<dbReference type="SMART" id="SM01058">
    <property type="entry name" value="CarD_TRCF"/>
    <property type="match status" value="1"/>
</dbReference>
<dbReference type="PANTHER" id="PTHR38447:SF1">
    <property type="entry name" value="RNA POLYMERASE-BINDING TRANSCRIPTION FACTOR CARD"/>
    <property type="match status" value="1"/>
</dbReference>
<organism evidence="2 3">
    <name type="scientific">Melghirimyces algeriensis</name>
    <dbReference type="NCBI Taxonomy" id="910412"/>
    <lineage>
        <taxon>Bacteria</taxon>
        <taxon>Bacillati</taxon>
        <taxon>Bacillota</taxon>
        <taxon>Bacilli</taxon>
        <taxon>Bacillales</taxon>
        <taxon>Thermoactinomycetaceae</taxon>
        <taxon>Melghirimyces</taxon>
    </lineage>
</organism>
<dbReference type="Pfam" id="PF21095">
    <property type="entry name" value="CarD_C"/>
    <property type="match status" value="1"/>
</dbReference>
<accession>A0A521B0Y9</accession>
<protein>
    <submittedName>
        <fullName evidence="2">Transcriptional regulator, CarD family</fullName>
    </submittedName>
</protein>